<evidence type="ECO:0008006" key="4">
    <source>
        <dbReference type="Google" id="ProtNLM"/>
    </source>
</evidence>
<name>A0A0D2HZ41_CLAB1</name>
<keyword evidence="3" id="KW-1185">Reference proteome</keyword>
<organism evidence="2 3">
    <name type="scientific">Cladophialophora bantiana (strain ATCC 10958 / CBS 173.52 / CDC B-1940 / NIH 8579)</name>
    <name type="common">Xylohypha bantiana</name>
    <dbReference type="NCBI Taxonomy" id="1442370"/>
    <lineage>
        <taxon>Eukaryota</taxon>
        <taxon>Fungi</taxon>
        <taxon>Dikarya</taxon>
        <taxon>Ascomycota</taxon>
        <taxon>Pezizomycotina</taxon>
        <taxon>Eurotiomycetes</taxon>
        <taxon>Chaetothyriomycetidae</taxon>
        <taxon>Chaetothyriales</taxon>
        <taxon>Herpotrichiellaceae</taxon>
        <taxon>Cladophialophora</taxon>
    </lineage>
</organism>
<dbReference type="GeneID" id="27693334"/>
<reference evidence="2" key="1">
    <citation type="submission" date="2015-01" db="EMBL/GenBank/DDBJ databases">
        <title>The Genome Sequence of Cladophialophora bantiana CBS 173.52.</title>
        <authorList>
            <consortium name="The Broad Institute Genomics Platform"/>
            <person name="Cuomo C."/>
            <person name="de Hoog S."/>
            <person name="Gorbushina A."/>
            <person name="Stielow B."/>
            <person name="Teixiera M."/>
            <person name="Abouelleil A."/>
            <person name="Chapman S.B."/>
            <person name="Priest M."/>
            <person name="Young S.K."/>
            <person name="Wortman J."/>
            <person name="Nusbaum C."/>
            <person name="Birren B."/>
        </authorList>
    </citation>
    <scope>NUCLEOTIDE SEQUENCE [LARGE SCALE GENOMIC DNA]</scope>
    <source>
        <strain evidence="2">CBS 173.52</strain>
    </source>
</reference>
<gene>
    <name evidence="2" type="ORF">Z519_00406</name>
</gene>
<dbReference type="EMBL" id="KN846980">
    <property type="protein sequence ID" value="KIW98743.1"/>
    <property type="molecule type" value="Genomic_DNA"/>
</dbReference>
<evidence type="ECO:0000256" key="1">
    <source>
        <dbReference type="SAM" id="MobiDB-lite"/>
    </source>
</evidence>
<accession>A0A0D2HZ41</accession>
<dbReference type="HOGENOM" id="CLU_039650_0_0_1"/>
<protein>
    <recommendedName>
        <fullName evidence="4">Transcription factor domain-containing protein</fullName>
    </recommendedName>
</protein>
<evidence type="ECO:0000313" key="2">
    <source>
        <dbReference type="EMBL" id="KIW98743.1"/>
    </source>
</evidence>
<feature type="compositionally biased region" description="Polar residues" evidence="1">
    <location>
        <begin position="1"/>
        <end position="18"/>
    </location>
</feature>
<proteinExistence type="predicted"/>
<feature type="region of interest" description="Disordered" evidence="1">
    <location>
        <begin position="1"/>
        <end position="35"/>
    </location>
</feature>
<dbReference type="AlphaFoldDB" id="A0A0D2HZ41"/>
<dbReference type="Proteomes" id="UP000053789">
    <property type="component" value="Unassembled WGS sequence"/>
</dbReference>
<sequence>MAASTTVPDKPYQNSTTESHPRLYRPGQWPGERRHPTRWDVHDAIDSPAATFLERFRIALLHSEGAAEDVLLDPESVINASEPVVADMTSAYAYPVVMLSDIPTLPPEETLARLEASFFDSFEQHVFLNSVRILNWCSGRQPLYFQVALACLGSITSTSSISDIVASGTSRAELSAGLFIAGVNIWIVMLEVDNRESRLCEAVITAALLCTYGTLSADSKHRENVSGILCNLATMSRRTHLIDGYSPVYASTQLPEKAFGIKSSLVGYLILVDTMHAVHCQSMPNFSTSELYIRMPTSNHHFRAVYNSMIHGYALPADAKSCEDALLLLVALLSDIIYMQHCHCSAPGYHEGEVTGVPLRNPFIPLSVQGERCRLTADMSAALSRWERHFKHQIGKDILALYYFAHLRLTCLGLGDLNYAAMSGCNSSSFKSIEIPDKALDLAWLILEQCHRLREDQRLAIWLPIVLFQSALVVWQKLKSPTPHRKYGTLRVLNAFSNEISKLPWSCCGEMTETLDKLAES</sequence>
<dbReference type="OrthoDB" id="4109707at2759"/>
<evidence type="ECO:0000313" key="3">
    <source>
        <dbReference type="Proteomes" id="UP000053789"/>
    </source>
</evidence>
<dbReference type="RefSeq" id="XP_016625412.1">
    <property type="nucleotide sequence ID" value="XM_016758163.1"/>
</dbReference>